<dbReference type="Proteomes" id="UP000656548">
    <property type="component" value="Unassembled WGS sequence"/>
</dbReference>
<name>A0ABR9L3A2_9PSEU</name>
<evidence type="ECO:0000313" key="1">
    <source>
        <dbReference type="EMBL" id="MBE1575032.1"/>
    </source>
</evidence>
<gene>
    <name evidence="1" type="ORF">H4W30_002079</name>
</gene>
<keyword evidence="2" id="KW-1185">Reference proteome</keyword>
<protein>
    <submittedName>
        <fullName evidence="1">Uncharacterized protein</fullName>
    </submittedName>
</protein>
<dbReference type="RefSeq" id="WP_191334915.1">
    <property type="nucleotide sequence ID" value="NZ_JADBEJ010000003.1"/>
</dbReference>
<evidence type="ECO:0000313" key="2">
    <source>
        <dbReference type="Proteomes" id="UP000656548"/>
    </source>
</evidence>
<accession>A0ABR9L3A2</accession>
<reference evidence="1 2" key="1">
    <citation type="submission" date="2020-10" db="EMBL/GenBank/DDBJ databases">
        <title>Sequencing the genomes of 1000 actinobacteria strains.</title>
        <authorList>
            <person name="Klenk H.-P."/>
        </authorList>
    </citation>
    <scope>NUCLEOTIDE SEQUENCE [LARGE SCALE GENOMIC DNA]</scope>
    <source>
        <strain evidence="1 2">DSM 46661</strain>
    </source>
</reference>
<dbReference type="EMBL" id="JADBEJ010000003">
    <property type="protein sequence ID" value="MBE1575032.1"/>
    <property type="molecule type" value="Genomic_DNA"/>
</dbReference>
<sequence length="67" mass="7622">MTLTKPAFGKHLNHIPSSAYPCPECFRAEALDIYEHVAVWACGFVRPLPPVRQPRWMSASRTRKARA</sequence>
<comment type="caution">
    <text evidence="1">The sequence shown here is derived from an EMBL/GenBank/DDBJ whole genome shotgun (WGS) entry which is preliminary data.</text>
</comment>
<organism evidence="1 2">
    <name type="scientific">Amycolatopsis roodepoortensis</name>
    <dbReference type="NCBI Taxonomy" id="700274"/>
    <lineage>
        <taxon>Bacteria</taxon>
        <taxon>Bacillati</taxon>
        <taxon>Actinomycetota</taxon>
        <taxon>Actinomycetes</taxon>
        <taxon>Pseudonocardiales</taxon>
        <taxon>Pseudonocardiaceae</taxon>
        <taxon>Amycolatopsis</taxon>
    </lineage>
</organism>
<proteinExistence type="predicted"/>